<dbReference type="Pfam" id="PF24072">
    <property type="entry name" value="T7_gp14"/>
    <property type="match status" value="1"/>
</dbReference>
<evidence type="ECO:0000313" key="2">
    <source>
        <dbReference type="Proteomes" id="UP000663393"/>
    </source>
</evidence>
<dbReference type="Proteomes" id="UP000663393">
    <property type="component" value="Segment"/>
</dbReference>
<organism evidence="1 2">
    <name type="scientific">Providencia phage PSTNGR1</name>
    <dbReference type="NCBI Taxonomy" id="2783542"/>
    <lineage>
        <taxon>Viruses</taxon>
        <taxon>Duplodnaviria</taxon>
        <taxon>Heunggongvirae</taxon>
        <taxon>Uroviricota</taxon>
        <taxon>Caudoviricetes</taxon>
        <taxon>Autographivirales</taxon>
        <taxon>Autonotataviridae</taxon>
        <taxon>Jeruvirus</taxon>
        <taxon>Jeruvirus PSTNGR1</taxon>
    </lineage>
</organism>
<proteinExistence type="predicted"/>
<dbReference type="EMBL" id="MW145136">
    <property type="protein sequence ID" value="QPB11242.1"/>
    <property type="molecule type" value="Genomic_DNA"/>
</dbReference>
<sequence length="235" mass="25382">MAFWIPLIMAGMSMAQGMKQQGEAEIAKLTDESNTRVANIIREGNNKLAAAQGSLARYMQSRANQVHLKNTGKAIEAVTTNMLRLRDFATTGALDRRVAAAEELGAVQAQAGAAGIGGGTVAMINSTVNLRHAQVDQIAKRQEKEQEYDMSIQRDSLKEQMILGLSDVQYLDNINMMEQQSQNIQVPSTGQVFANAALTFMQSYAQLGGGAKSATPAMQGQAKPLFSNPAFVRNM</sequence>
<reference evidence="1" key="1">
    <citation type="submission" date="2020-10" db="EMBL/GenBank/DDBJ databases">
        <authorList>
            <person name="Yerushalmy O."/>
            <person name="Gronovich N."/>
            <person name="Alkalay-Oren S."/>
            <person name="Coppenhagen-Glazer S."/>
            <person name="Hazan R."/>
        </authorList>
    </citation>
    <scope>NUCLEOTIDE SEQUENCE</scope>
</reference>
<keyword evidence="2" id="KW-1185">Reference proteome</keyword>
<name>A0A873WFI1_9CAUD</name>
<dbReference type="InterPro" id="IPR038996">
    <property type="entry name" value="Gp14"/>
</dbReference>
<evidence type="ECO:0008006" key="3">
    <source>
        <dbReference type="Google" id="ProtNLM"/>
    </source>
</evidence>
<accession>A0A873WFI1</accession>
<evidence type="ECO:0000313" key="1">
    <source>
        <dbReference type="EMBL" id="QPB11242.1"/>
    </source>
</evidence>
<protein>
    <recommendedName>
        <fullName evidence="3">Internal virion protein gp14</fullName>
    </recommendedName>
</protein>